<feature type="compositionally biased region" description="Polar residues" evidence="1">
    <location>
        <begin position="46"/>
        <end position="63"/>
    </location>
</feature>
<feature type="compositionally biased region" description="Polar residues" evidence="1">
    <location>
        <begin position="86"/>
        <end position="99"/>
    </location>
</feature>
<feature type="compositionally biased region" description="Low complexity" evidence="1">
    <location>
        <begin position="31"/>
        <end position="45"/>
    </location>
</feature>
<feature type="compositionally biased region" description="Acidic residues" evidence="1">
    <location>
        <begin position="529"/>
        <end position="542"/>
    </location>
</feature>
<dbReference type="AlphaFoldDB" id="A0A397UDS8"/>
<evidence type="ECO:0000313" key="2">
    <source>
        <dbReference type="EMBL" id="RIB05286.1"/>
    </source>
</evidence>
<feature type="compositionally biased region" description="Basic residues" evidence="1">
    <location>
        <begin position="358"/>
        <end position="373"/>
    </location>
</feature>
<feature type="compositionally biased region" description="Basic residues" evidence="1">
    <location>
        <begin position="582"/>
        <end position="591"/>
    </location>
</feature>
<organism evidence="2 3">
    <name type="scientific">Gigaspora rosea</name>
    <dbReference type="NCBI Taxonomy" id="44941"/>
    <lineage>
        <taxon>Eukaryota</taxon>
        <taxon>Fungi</taxon>
        <taxon>Fungi incertae sedis</taxon>
        <taxon>Mucoromycota</taxon>
        <taxon>Glomeromycotina</taxon>
        <taxon>Glomeromycetes</taxon>
        <taxon>Diversisporales</taxon>
        <taxon>Gigasporaceae</taxon>
        <taxon>Gigaspora</taxon>
    </lineage>
</organism>
<feature type="compositionally biased region" description="Basic residues" evidence="1">
    <location>
        <begin position="484"/>
        <end position="496"/>
    </location>
</feature>
<feature type="region of interest" description="Disordered" evidence="1">
    <location>
        <begin position="86"/>
        <end position="114"/>
    </location>
</feature>
<evidence type="ECO:0000313" key="3">
    <source>
        <dbReference type="Proteomes" id="UP000266673"/>
    </source>
</evidence>
<feature type="region of interest" description="Disordered" evidence="1">
    <location>
        <begin position="462"/>
        <end position="597"/>
    </location>
</feature>
<feature type="region of interest" description="Disordered" evidence="1">
    <location>
        <begin position="318"/>
        <end position="422"/>
    </location>
</feature>
<feature type="region of interest" description="Disordered" evidence="1">
    <location>
        <begin position="952"/>
        <end position="981"/>
    </location>
</feature>
<protein>
    <submittedName>
        <fullName evidence="2">Uncharacterized protein</fullName>
    </submittedName>
</protein>
<feature type="compositionally biased region" description="Basic residues" evidence="1">
    <location>
        <begin position="874"/>
        <end position="883"/>
    </location>
</feature>
<feature type="compositionally biased region" description="Basic and acidic residues" evidence="1">
    <location>
        <begin position="105"/>
        <end position="114"/>
    </location>
</feature>
<feature type="compositionally biased region" description="Polar residues" evidence="1">
    <location>
        <begin position="952"/>
        <end position="966"/>
    </location>
</feature>
<dbReference type="EMBL" id="QKWP01002012">
    <property type="protein sequence ID" value="RIB05286.1"/>
    <property type="molecule type" value="Genomic_DNA"/>
</dbReference>
<feature type="compositionally biased region" description="Acidic residues" evidence="1">
    <location>
        <begin position="833"/>
        <end position="844"/>
    </location>
</feature>
<feature type="region of interest" description="Disordered" evidence="1">
    <location>
        <begin position="1074"/>
        <end position="1166"/>
    </location>
</feature>
<reference evidence="2 3" key="1">
    <citation type="submission" date="2018-06" db="EMBL/GenBank/DDBJ databases">
        <title>Comparative genomics reveals the genomic features of Rhizophagus irregularis, R. cerebriforme, R. diaphanum and Gigaspora rosea, and their symbiotic lifestyle signature.</title>
        <authorList>
            <person name="Morin E."/>
            <person name="San Clemente H."/>
            <person name="Chen E.C.H."/>
            <person name="De La Providencia I."/>
            <person name="Hainaut M."/>
            <person name="Kuo A."/>
            <person name="Kohler A."/>
            <person name="Murat C."/>
            <person name="Tang N."/>
            <person name="Roy S."/>
            <person name="Loubradou J."/>
            <person name="Henrissat B."/>
            <person name="Grigoriev I.V."/>
            <person name="Corradi N."/>
            <person name="Roux C."/>
            <person name="Martin F.M."/>
        </authorList>
    </citation>
    <scope>NUCLEOTIDE SEQUENCE [LARGE SCALE GENOMIC DNA]</scope>
    <source>
        <strain evidence="2 3">DAOM 194757</strain>
    </source>
</reference>
<proteinExistence type="predicted"/>
<sequence length="1177" mass="132210">MPRDSSSHALSYMSGNNAWLTNNYPTPDNAQSPPTVSTSQPTSSPKNVPNSQQSQSRIITRDSSFLSDLPSGTYFSEEPLLGSVTSVPPFSQELNDTFPNTPPEVAHDQSVQKERVYPYIRGYQGEDETNLSHSQSSGGNQTTSALGARLLNADVDQLDVSTNDLGSDWNSLPQYNNEYYLPVPGYLYDVGQNVNVPFISNDLNRESQKKIIKSNRSIKDVINIKDTGLSREHVTIPVSKSQVDSENITIDAGSQLSENVIVRSDIEHSEYDDDEFTEFYDDLSLISMNRVGDVLRRQSDYFENMSNMFSTMEFAKVEPESDDNITNPSHNVSETRRSMRPRNKTSYSYPRYSYPSGRRSKKRRRKHPLRSRSHSATENEADVDDISNSNSNSGHGHQVESDEHTHELSPVPSDREESLEDVSSITEDVNNFINYSREHDLRSRKVVSNYKVARITPIASRRAKRIKTSPKISIQKNSNNVKITPKRKNIRRKSTKPIKVEKPVKPAKSTKPKKNTNPTYSRKRKDDSEWIMDEDDFNESDSETQNGSIVSAPAKRQRPPPKPRISSNITPRGRRISATSKPKTRTPKKITKPVEADVNEVTRNKKITKPVESDVNKVTRIKKIAKPVEAEADVNKVNKVTRTKKISKPVEADVNKVNKVTRTKKITKPVEDEADVNEVTRTKKITKPVEAETDVNEVTRTKKIVKPVEAETDVPEVVIHMDRHINEVTRIKKISKPVEAEADVNEIKNIAKPVEIEADVNEADANEADVYEPDIYEADINEVTGIKNINKPVEAEDDVNEVTVEEEDAEIEIDPVEREPIVLRPKRTKNDTNLDDEEESEIEVDPVQREPIVLRPKRTTKNGKNLVDTPTKKVTPKKGRKPKTTSVRNQKQEKKRSRASSIASGHTIFDKPPILDPDLVAISADDPNVLANAVRVLTAGQTYDIVDTPGSTPVSLTDNSRLSTPSPVFIKPGNPKSRSASFTNVDRPVLETGSSSTQTSAAWTRDHWIQLKGLYEDTKNEYIQNGKAGQGNEDVYKEVVAKFIMVNSDNESFGEDNIRKRIIALEAAELERKSNRFSRRSSVDSANSTGSRPSISHYNSAYSNMRDIPVTKRKRSGSNLTNLETEDEIEQSPSVRRRRISSSSLTEDNTQVTQVPPVTPNNNGTLSRLLSRLFGRR</sequence>
<dbReference type="Proteomes" id="UP000266673">
    <property type="component" value="Unassembled WGS sequence"/>
</dbReference>
<accession>A0A397UDS8</accession>
<feature type="compositionally biased region" description="Basic and acidic residues" evidence="1">
    <location>
        <begin position="397"/>
        <end position="407"/>
    </location>
</feature>
<feature type="compositionally biased region" description="Polar residues" evidence="1">
    <location>
        <begin position="1083"/>
        <end position="1103"/>
    </location>
</feature>
<feature type="region of interest" description="Disordered" evidence="1">
    <location>
        <begin position="822"/>
        <end position="909"/>
    </location>
</feature>
<feature type="compositionally biased region" description="Polar residues" evidence="1">
    <location>
        <begin position="1145"/>
        <end position="1165"/>
    </location>
</feature>
<feature type="compositionally biased region" description="Polar residues" evidence="1">
    <location>
        <begin position="470"/>
        <end position="482"/>
    </location>
</feature>
<comment type="caution">
    <text evidence="2">The sequence shown here is derived from an EMBL/GenBank/DDBJ whole genome shotgun (WGS) entry which is preliminary data.</text>
</comment>
<feature type="compositionally biased region" description="Polar residues" evidence="1">
    <location>
        <begin position="16"/>
        <end position="30"/>
    </location>
</feature>
<keyword evidence="3" id="KW-1185">Reference proteome</keyword>
<gene>
    <name evidence="2" type="ORF">C2G38_2253900</name>
</gene>
<evidence type="ECO:0000256" key="1">
    <source>
        <dbReference type="SAM" id="MobiDB-lite"/>
    </source>
</evidence>
<dbReference type="OrthoDB" id="2424072at2759"/>
<feature type="compositionally biased region" description="Low complexity" evidence="1">
    <location>
        <begin position="346"/>
        <end position="357"/>
    </location>
</feature>
<name>A0A397UDS8_9GLOM</name>
<feature type="region of interest" description="Disordered" evidence="1">
    <location>
        <begin position="16"/>
        <end position="63"/>
    </location>
</feature>